<evidence type="ECO:0000313" key="3">
    <source>
        <dbReference type="Proteomes" id="UP000000304"/>
    </source>
</evidence>
<accession>B4QX93</accession>
<sequence>MEEVAVKKRGRPAKMPGGGNLQQRRWQQLRQASKARSSRQEQGPQWRRWTAGSPTQGVQNPK</sequence>
<dbReference type="HOGENOM" id="CLU_2906496_0_0_1"/>
<dbReference type="Proteomes" id="UP000000304">
    <property type="component" value="Chromosome 3R"/>
</dbReference>
<keyword evidence="3" id="KW-1185">Reference proteome</keyword>
<feature type="compositionally biased region" description="Low complexity" evidence="1">
    <location>
        <begin position="21"/>
        <end position="31"/>
    </location>
</feature>
<dbReference type="EMBL" id="CM000364">
    <property type="protein sequence ID" value="EDX13664.1"/>
    <property type="molecule type" value="Genomic_DNA"/>
</dbReference>
<dbReference type="AlphaFoldDB" id="B4QX93"/>
<organism evidence="2 3">
    <name type="scientific">Drosophila simulans</name>
    <name type="common">Fruit fly</name>
    <dbReference type="NCBI Taxonomy" id="7240"/>
    <lineage>
        <taxon>Eukaryota</taxon>
        <taxon>Metazoa</taxon>
        <taxon>Ecdysozoa</taxon>
        <taxon>Arthropoda</taxon>
        <taxon>Hexapoda</taxon>
        <taxon>Insecta</taxon>
        <taxon>Pterygota</taxon>
        <taxon>Neoptera</taxon>
        <taxon>Endopterygota</taxon>
        <taxon>Diptera</taxon>
        <taxon>Brachycera</taxon>
        <taxon>Muscomorpha</taxon>
        <taxon>Ephydroidea</taxon>
        <taxon>Drosophilidae</taxon>
        <taxon>Drosophila</taxon>
        <taxon>Sophophora</taxon>
    </lineage>
</organism>
<evidence type="ECO:0000256" key="1">
    <source>
        <dbReference type="SAM" id="MobiDB-lite"/>
    </source>
</evidence>
<feature type="region of interest" description="Disordered" evidence="1">
    <location>
        <begin position="1"/>
        <end position="62"/>
    </location>
</feature>
<reference evidence="2 3" key="1">
    <citation type="journal article" date="2007" name="Nature">
        <title>Evolution of genes and genomes on the Drosophila phylogeny.</title>
        <authorList>
            <consortium name="Drosophila 12 Genomes Consortium"/>
            <person name="Clark A.G."/>
            <person name="Eisen M.B."/>
            <person name="Smith D.R."/>
            <person name="Bergman C.M."/>
            <person name="Oliver B."/>
            <person name="Markow T.A."/>
            <person name="Kaufman T.C."/>
            <person name="Kellis M."/>
            <person name="Gelbart W."/>
            <person name="Iyer V.N."/>
            <person name="Pollard D.A."/>
            <person name="Sackton T.B."/>
            <person name="Larracuente A.M."/>
            <person name="Singh N.D."/>
            <person name="Abad J.P."/>
            <person name="Abt D.N."/>
            <person name="Adryan B."/>
            <person name="Aguade M."/>
            <person name="Akashi H."/>
            <person name="Anderson W.W."/>
            <person name="Aquadro C.F."/>
            <person name="Ardell D.H."/>
            <person name="Arguello R."/>
            <person name="Artieri C.G."/>
            <person name="Barbash D.A."/>
            <person name="Barker D."/>
            <person name="Barsanti P."/>
            <person name="Batterham P."/>
            <person name="Batzoglou S."/>
            <person name="Begun D."/>
            <person name="Bhutkar A."/>
            <person name="Blanco E."/>
            <person name="Bosak S.A."/>
            <person name="Bradley R.K."/>
            <person name="Brand A.D."/>
            <person name="Brent M.R."/>
            <person name="Brooks A.N."/>
            <person name="Brown R.H."/>
            <person name="Butlin R.K."/>
            <person name="Caggese C."/>
            <person name="Calvi B.R."/>
            <person name="Bernardo de Carvalho A."/>
            <person name="Caspi A."/>
            <person name="Castrezana S."/>
            <person name="Celniker S.E."/>
            <person name="Chang J.L."/>
            <person name="Chapple C."/>
            <person name="Chatterji S."/>
            <person name="Chinwalla A."/>
            <person name="Civetta A."/>
            <person name="Clifton S.W."/>
            <person name="Comeron J.M."/>
            <person name="Costello J.C."/>
            <person name="Coyne J.A."/>
            <person name="Daub J."/>
            <person name="David R.G."/>
            <person name="Delcher A.L."/>
            <person name="Delehaunty K."/>
            <person name="Do C.B."/>
            <person name="Ebling H."/>
            <person name="Edwards K."/>
            <person name="Eickbush T."/>
            <person name="Evans J.D."/>
            <person name="Filipski A."/>
            <person name="Findeiss S."/>
            <person name="Freyhult E."/>
            <person name="Fulton L."/>
            <person name="Fulton R."/>
            <person name="Garcia A.C."/>
            <person name="Gardiner A."/>
            <person name="Garfield D.A."/>
            <person name="Garvin B.E."/>
            <person name="Gibson G."/>
            <person name="Gilbert D."/>
            <person name="Gnerre S."/>
            <person name="Godfrey J."/>
            <person name="Good R."/>
            <person name="Gotea V."/>
            <person name="Gravely B."/>
            <person name="Greenberg A.J."/>
            <person name="Griffiths-Jones S."/>
            <person name="Gross S."/>
            <person name="Guigo R."/>
            <person name="Gustafson E.A."/>
            <person name="Haerty W."/>
            <person name="Hahn M.W."/>
            <person name="Halligan D.L."/>
            <person name="Halpern A.L."/>
            <person name="Halter G.M."/>
            <person name="Han M.V."/>
            <person name="Heger A."/>
            <person name="Hillier L."/>
            <person name="Hinrichs A.S."/>
            <person name="Holmes I."/>
            <person name="Hoskins R.A."/>
            <person name="Hubisz M.J."/>
            <person name="Hultmark D."/>
            <person name="Huntley M.A."/>
            <person name="Jaffe D.B."/>
            <person name="Jagadeeshan S."/>
            <person name="Jeck W.R."/>
            <person name="Johnson J."/>
            <person name="Jones C.D."/>
            <person name="Jordan W.C."/>
            <person name="Karpen G.H."/>
            <person name="Kataoka E."/>
            <person name="Keightley P.D."/>
            <person name="Kheradpour P."/>
            <person name="Kirkness E.F."/>
            <person name="Koerich L.B."/>
            <person name="Kristiansen K."/>
            <person name="Kudrna D."/>
            <person name="Kulathinal R.J."/>
            <person name="Kumar S."/>
            <person name="Kwok R."/>
            <person name="Lander E."/>
            <person name="Langley C.H."/>
            <person name="Lapoint R."/>
            <person name="Lazzaro B.P."/>
            <person name="Lee S.J."/>
            <person name="Levesque L."/>
            <person name="Li R."/>
            <person name="Lin C.F."/>
            <person name="Lin M.F."/>
            <person name="Lindblad-Toh K."/>
            <person name="Llopart A."/>
            <person name="Long M."/>
            <person name="Low L."/>
            <person name="Lozovsky E."/>
            <person name="Lu J."/>
            <person name="Luo M."/>
            <person name="Machado C.A."/>
            <person name="Makalowski W."/>
            <person name="Marzo M."/>
            <person name="Matsuda M."/>
            <person name="Matzkin L."/>
            <person name="McAllister B."/>
            <person name="McBride C.S."/>
            <person name="McKernan B."/>
            <person name="McKernan K."/>
            <person name="Mendez-Lago M."/>
            <person name="Minx P."/>
            <person name="Mollenhauer M.U."/>
            <person name="Montooth K."/>
            <person name="Mount S.M."/>
            <person name="Mu X."/>
            <person name="Myers E."/>
            <person name="Negre B."/>
            <person name="Newfeld S."/>
            <person name="Nielsen R."/>
            <person name="Noor M.A."/>
            <person name="O'Grady P."/>
            <person name="Pachter L."/>
            <person name="Papaceit M."/>
            <person name="Parisi M.J."/>
            <person name="Parisi M."/>
            <person name="Parts L."/>
            <person name="Pedersen J.S."/>
            <person name="Pesole G."/>
            <person name="Phillippy A.M."/>
            <person name="Ponting C.P."/>
            <person name="Pop M."/>
            <person name="Porcelli D."/>
            <person name="Powell J.R."/>
            <person name="Prohaska S."/>
            <person name="Pruitt K."/>
            <person name="Puig M."/>
            <person name="Quesneville H."/>
            <person name="Ram K.R."/>
            <person name="Rand D."/>
            <person name="Rasmussen M.D."/>
            <person name="Reed L.K."/>
            <person name="Reenan R."/>
            <person name="Reily A."/>
            <person name="Remington K.A."/>
            <person name="Rieger T.T."/>
            <person name="Ritchie M.G."/>
            <person name="Robin C."/>
            <person name="Rogers Y.H."/>
            <person name="Rohde C."/>
            <person name="Rozas J."/>
            <person name="Rubenfield M.J."/>
            <person name="Ruiz A."/>
            <person name="Russo S."/>
            <person name="Salzberg S.L."/>
            <person name="Sanchez-Gracia A."/>
            <person name="Saranga D.J."/>
            <person name="Sato H."/>
            <person name="Schaeffer S.W."/>
            <person name="Schatz M.C."/>
            <person name="Schlenke T."/>
            <person name="Schwartz R."/>
            <person name="Segarra C."/>
            <person name="Singh R.S."/>
            <person name="Sirot L."/>
            <person name="Sirota M."/>
            <person name="Sisneros N.B."/>
            <person name="Smith C.D."/>
            <person name="Smith T.F."/>
            <person name="Spieth J."/>
            <person name="Stage D.E."/>
            <person name="Stark A."/>
            <person name="Stephan W."/>
            <person name="Strausberg R.L."/>
            <person name="Strempel S."/>
            <person name="Sturgill D."/>
            <person name="Sutton G."/>
            <person name="Sutton G.G."/>
            <person name="Tao W."/>
            <person name="Teichmann S."/>
            <person name="Tobari Y.N."/>
            <person name="Tomimura Y."/>
            <person name="Tsolas J.M."/>
            <person name="Valente V.L."/>
            <person name="Venter E."/>
            <person name="Venter J.C."/>
            <person name="Vicario S."/>
            <person name="Vieira F.G."/>
            <person name="Vilella A.J."/>
            <person name="Villasante A."/>
            <person name="Walenz B."/>
            <person name="Wang J."/>
            <person name="Wasserman M."/>
            <person name="Watts T."/>
            <person name="Wilson D."/>
            <person name="Wilson R.K."/>
            <person name="Wing R.A."/>
            <person name="Wolfner M.F."/>
            <person name="Wong A."/>
            <person name="Wong G.K."/>
            <person name="Wu C.I."/>
            <person name="Wu G."/>
            <person name="Yamamoto D."/>
            <person name="Yang H.P."/>
            <person name="Yang S.P."/>
            <person name="Yorke J.A."/>
            <person name="Yoshida K."/>
            <person name="Zdobnov E."/>
            <person name="Zhang P."/>
            <person name="Zhang Y."/>
            <person name="Zimin A.V."/>
            <person name="Baldwin J."/>
            <person name="Abdouelleil A."/>
            <person name="Abdulkadir J."/>
            <person name="Abebe A."/>
            <person name="Abera B."/>
            <person name="Abreu J."/>
            <person name="Acer S.C."/>
            <person name="Aftuck L."/>
            <person name="Alexander A."/>
            <person name="An P."/>
            <person name="Anderson E."/>
            <person name="Anderson S."/>
            <person name="Arachi H."/>
            <person name="Azer M."/>
            <person name="Bachantsang P."/>
            <person name="Barry A."/>
            <person name="Bayul T."/>
            <person name="Berlin A."/>
            <person name="Bessette D."/>
            <person name="Bloom T."/>
            <person name="Blye J."/>
            <person name="Boguslavskiy L."/>
            <person name="Bonnet C."/>
            <person name="Boukhgalter B."/>
            <person name="Bourzgui I."/>
            <person name="Brown A."/>
            <person name="Cahill P."/>
            <person name="Channer S."/>
            <person name="Cheshatsang Y."/>
            <person name="Chuda L."/>
            <person name="Citroen M."/>
            <person name="Collymore A."/>
            <person name="Cooke P."/>
            <person name="Costello M."/>
            <person name="D'Aco K."/>
            <person name="Daza R."/>
            <person name="De Haan G."/>
            <person name="DeGray S."/>
            <person name="DeMaso C."/>
            <person name="Dhargay N."/>
            <person name="Dooley K."/>
            <person name="Dooley E."/>
            <person name="Doricent M."/>
            <person name="Dorje P."/>
            <person name="Dorjee K."/>
            <person name="Dupes A."/>
            <person name="Elong R."/>
            <person name="Falk J."/>
            <person name="Farina A."/>
            <person name="Faro S."/>
            <person name="Ferguson D."/>
            <person name="Fisher S."/>
            <person name="Foley C.D."/>
            <person name="Franke A."/>
            <person name="Friedrich D."/>
            <person name="Gadbois L."/>
            <person name="Gearin G."/>
            <person name="Gearin C.R."/>
            <person name="Giannoukos G."/>
            <person name="Goode T."/>
            <person name="Graham J."/>
            <person name="Grandbois E."/>
            <person name="Grewal S."/>
            <person name="Gyaltsen K."/>
            <person name="Hafez N."/>
            <person name="Hagos B."/>
            <person name="Hall J."/>
            <person name="Henson C."/>
            <person name="Hollinger A."/>
            <person name="Honan T."/>
            <person name="Huard M.D."/>
            <person name="Hughes L."/>
            <person name="Hurhula B."/>
            <person name="Husby M.E."/>
            <person name="Kamat A."/>
            <person name="Kanga B."/>
            <person name="Kashin S."/>
            <person name="Khazanovich D."/>
            <person name="Kisner P."/>
            <person name="Lance K."/>
            <person name="Lara M."/>
            <person name="Lee W."/>
            <person name="Lennon N."/>
            <person name="Letendre F."/>
            <person name="LeVine R."/>
            <person name="Lipovsky A."/>
            <person name="Liu X."/>
            <person name="Liu J."/>
            <person name="Liu S."/>
            <person name="Lokyitsang T."/>
            <person name="Lokyitsang Y."/>
            <person name="Lubonja R."/>
            <person name="Lui A."/>
            <person name="MacDonald P."/>
            <person name="Magnisalis V."/>
            <person name="Maru K."/>
            <person name="Matthews C."/>
            <person name="McCusker W."/>
            <person name="McDonough S."/>
            <person name="Mehta T."/>
            <person name="Meldrim J."/>
            <person name="Meneus L."/>
            <person name="Mihai O."/>
            <person name="Mihalev A."/>
            <person name="Mihova T."/>
            <person name="Mittelman R."/>
            <person name="Mlenga V."/>
            <person name="Montmayeur A."/>
            <person name="Mulrain L."/>
            <person name="Navidi A."/>
            <person name="Naylor J."/>
            <person name="Negash T."/>
            <person name="Nguyen T."/>
            <person name="Nguyen N."/>
            <person name="Nicol R."/>
            <person name="Norbu C."/>
            <person name="Norbu N."/>
            <person name="Novod N."/>
            <person name="O'Neill B."/>
            <person name="Osman S."/>
            <person name="Markiewicz E."/>
            <person name="Oyono O.L."/>
            <person name="Patti C."/>
            <person name="Phunkhang P."/>
            <person name="Pierre F."/>
            <person name="Priest M."/>
            <person name="Raghuraman S."/>
            <person name="Rege F."/>
            <person name="Reyes R."/>
            <person name="Rise C."/>
            <person name="Rogov P."/>
            <person name="Ross K."/>
            <person name="Ryan E."/>
            <person name="Settipalli S."/>
            <person name="Shea T."/>
            <person name="Sherpa N."/>
            <person name="Shi L."/>
            <person name="Shih D."/>
            <person name="Sparrow T."/>
            <person name="Spaulding J."/>
            <person name="Stalker J."/>
            <person name="Stange-Thomann N."/>
            <person name="Stavropoulos S."/>
            <person name="Stone C."/>
            <person name="Strader C."/>
            <person name="Tesfaye S."/>
            <person name="Thomson T."/>
            <person name="Thoulutsang Y."/>
            <person name="Thoulutsang D."/>
            <person name="Topham K."/>
            <person name="Topping I."/>
            <person name="Tsamla T."/>
            <person name="Vassiliev H."/>
            <person name="Vo A."/>
            <person name="Wangchuk T."/>
            <person name="Wangdi T."/>
            <person name="Weiand M."/>
            <person name="Wilkinson J."/>
            <person name="Wilson A."/>
            <person name="Yadav S."/>
            <person name="Young G."/>
            <person name="Yu Q."/>
            <person name="Zembek L."/>
            <person name="Zhong D."/>
            <person name="Zimmer A."/>
            <person name="Zwirko Z."/>
            <person name="Jaffe D.B."/>
            <person name="Alvarez P."/>
            <person name="Brockman W."/>
            <person name="Butler J."/>
            <person name="Chin C."/>
            <person name="Gnerre S."/>
            <person name="Grabherr M."/>
            <person name="Kleber M."/>
            <person name="Mauceli E."/>
            <person name="MacCallum I."/>
        </authorList>
    </citation>
    <scope>NUCLEOTIDE SEQUENCE [LARGE SCALE GENOMIC DNA]</scope>
    <source>
        <strain evidence="3">white501</strain>
    </source>
</reference>
<protein>
    <submittedName>
        <fullName evidence="2">GD20814</fullName>
    </submittedName>
</protein>
<proteinExistence type="predicted"/>
<name>B4QX93_DROSI</name>
<gene>
    <name evidence="2" type="primary">Dsim\GD20814</name>
    <name evidence="2" type="ORF">Dsim_GD20814</name>
</gene>
<evidence type="ECO:0000313" key="2">
    <source>
        <dbReference type="EMBL" id="EDX13664.1"/>
    </source>
</evidence>
<feature type="compositionally biased region" description="Polar residues" evidence="1">
    <location>
        <begin position="52"/>
        <end position="62"/>
    </location>
</feature>